<dbReference type="InterPro" id="IPR032710">
    <property type="entry name" value="NTF2-like_dom_sf"/>
</dbReference>
<proteinExistence type="predicted"/>
<dbReference type="GO" id="GO:0016020">
    <property type="term" value="C:membrane"/>
    <property type="evidence" value="ECO:0007669"/>
    <property type="project" value="UniProtKB-SubCell"/>
</dbReference>
<dbReference type="InterPro" id="IPR026264">
    <property type="entry name" value="VirB8/PtlE"/>
</dbReference>
<protein>
    <submittedName>
        <fullName evidence="7">Type IV secretion system protein VirB8</fullName>
    </submittedName>
</protein>
<dbReference type="CDD" id="cd16424">
    <property type="entry name" value="VirB8"/>
    <property type="match status" value="1"/>
</dbReference>
<dbReference type="Proteomes" id="UP000546701">
    <property type="component" value="Unassembled WGS sequence"/>
</dbReference>
<evidence type="ECO:0000256" key="5">
    <source>
        <dbReference type="SAM" id="Phobius"/>
    </source>
</evidence>
<keyword evidence="3 5" id="KW-1133">Transmembrane helix</keyword>
<gene>
    <name evidence="7" type="ORF">FHS99_003406</name>
</gene>
<dbReference type="GO" id="GO:0030255">
    <property type="term" value="P:protein secretion by the type IV secretion system"/>
    <property type="evidence" value="ECO:0007669"/>
    <property type="project" value="InterPro"/>
</dbReference>
<evidence type="ECO:0000256" key="2">
    <source>
        <dbReference type="ARBA" id="ARBA00022692"/>
    </source>
</evidence>
<dbReference type="RefSeq" id="WP_157174862.1">
    <property type="nucleotide sequence ID" value="NZ_BMJP01000009.1"/>
</dbReference>
<accession>A0A7W9BW01</accession>
<comment type="caution">
    <text evidence="7">The sequence shown here is derived from an EMBL/GenBank/DDBJ whole genome shotgun (WGS) entry which is preliminary data.</text>
</comment>
<feature type="transmembrane region" description="Helical" evidence="5">
    <location>
        <begin position="34"/>
        <end position="57"/>
    </location>
</feature>
<comment type="subcellular location">
    <subcellularLocation>
        <location evidence="1">Membrane</location>
        <topology evidence="1">Single-pass membrane protein</topology>
    </subcellularLocation>
</comment>
<feature type="domain" description="Bacterial virulence protein VirB8" evidence="6">
    <location>
        <begin position="16"/>
        <end position="222"/>
    </location>
</feature>
<dbReference type="Gene3D" id="3.10.450.230">
    <property type="entry name" value="VirB8 protein"/>
    <property type="match status" value="1"/>
</dbReference>
<keyword evidence="4 5" id="KW-0472">Membrane</keyword>
<organism evidence="7 8">
    <name type="scientific">Sphingomonas prati</name>
    <dbReference type="NCBI Taxonomy" id="1843237"/>
    <lineage>
        <taxon>Bacteria</taxon>
        <taxon>Pseudomonadati</taxon>
        <taxon>Pseudomonadota</taxon>
        <taxon>Alphaproteobacteria</taxon>
        <taxon>Sphingomonadales</taxon>
        <taxon>Sphingomonadaceae</taxon>
        <taxon>Sphingomonas</taxon>
    </lineage>
</organism>
<dbReference type="InterPro" id="IPR007430">
    <property type="entry name" value="VirB8"/>
</dbReference>
<evidence type="ECO:0000259" key="6">
    <source>
        <dbReference type="Pfam" id="PF04335"/>
    </source>
</evidence>
<keyword evidence="8" id="KW-1185">Reference proteome</keyword>
<dbReference type="AlphaFoldDB" id="A0A7W9BW01"/>
<keyword evidence="2 5" id="KW-0812">Transmembrane</keyword>
<evidence type="ECO:0000313" key="7">
    <source>
        <dbReference type="EMBL" id="MBB5730899.1"/>
    </source>
</evidence>
<evidence type="ECO:0000256" key="4">
    <source>
        <dbReference type="ARBA" id="ARBA00023136"/>
    </source>
</evidence>
<evidence type="ECO:0000256" key="1">
    <source>
        <dbReference type="ARBA" id="ARBA00004167"/>
    </source>
</evidence>
<dbReference type="SUPFAM" id="SSF54427">
    <property type="entry name" value="NTF2-like"/>
    <property type="match status" value="1"/>
</dbReference>
<name>A0A7W9BW01_9SPHN</name>
<evidence type="ECO:0000313" key="8">
    <source>
        <dbReference type="Proteomes" id="UP000546701"/>
    </source>
</evidence>
<dbReference type="PIRSF" id="PIRSF003299">
    <property type="entry name" value="VirB8_PtlE"/>
    <property type="match status" value="1"/>
</dbReference>
<dbReference type="EMBL" id="JACIJR010000011">
    <property type="protein sequence ID" value="MBB5730899.1"/>
    <property type="molecule type" value="Genomic_DNA"/>
</dbReference>
<dbReference type="Pfam" id="PF04335">
    <property type="entry name" value="VirB8"/>
    <property type="match status" value="1"/>
</dbReference>
<sequence length="228" mass="25142">MAEGVSRSDLKQYFADARSWDEDRARAAIKSKRFAYIIASVGAATGIAGLGTVAMLVPLKRVELVTVRVNQTTGAVDVETELTGKKPIAYDEAVTKYFLANYVRIRESWNPASAQEDFNAVAILSTTPEQQRYNDLSIASNPRSPRALLGENGYANARVTNISFINNRVATVRFTRTIQTQTEATSTDWIATVTFSYTNAPMSEGDRYRNPLGFQVENFRADPVVAGQ</sequence>
<evidence type="ECO:0000256" key="3">
    <source>
        <dbReference type="ARBA" id="ARBA00022989"/>
    </source>
</evidence>
<dbReference type="OrthoDB" id="7366154at2"/>
<reference evidence="7 8" key="1">
    <citation type="submission" date="2020-08" db="EMBL/GenBank/DDBJ databases">
        <title>Genomic Encyclopedia of Type Strains, Phase IV (KMG-IV): sequencing the most valuable type-strain genomes for metagenomic binning, comparative biology and taxonomic classification.</title>
        <authorList>
            <person name="Goeker M."/>
        </authorList>
    </citation>
    <scope>NUCLEOTIDE SEQUENCE [LARGE SCALE GENOMIC DNA]</scope>
    <source>
        <strain evidence="7 8">DSM 103336</strain>
    </source>
</reference>